<evidence type="ECO:0000313" key="5">
    <source>
        <dbReference type="Proteomes" id="UP000596427"/>
    </source>
</evidence>
<gene>
    <name evidence="4" type="ORF">EZH22_19590</name>
</gene>
<accession>A0A974PLA4</accession>
<dbReference type="PANTHER" id="PTHR43000">
    <property type="entry name" value="DTDP-D-GLUCOSE 4,6-DEHYDRATASE-RELATED"/>
    <property type="match status" value="1"/>
</dbReference>
<evidence type="ECO:0000256" key="1">
    <source>
        <dbReference type="ARBA" id="ARBA00005125"/>
    </source>
</evidence>
<dbReference type="Proteomes" id="UP000596427">
    <property type="component" value="Chromosome"/>
</dbReference>
<feature type="domain" description="NAD-dependent epimerase/dehydratase" evidence="3">
    <location>
        <begin position="4"/>
        <end position="233"/>
    </location>
</feature>
<name>A0A974PLA4_9HYPH</name>
<evidence type="ECO:0000256" key="2">
    <source>
        <dbReference type="ARBA" id="ARBA00007637"/>
    </source>
</evidence>
<proteinExistence type="inferred from homology"/>
<evidence type="ECO:0000259" key="3">
    <source>
        <dbReference type="Pfam" id="PF01370"/>
    </source>
</evidence>
<dbReference type="Gene3D" id="3.40.50.720">
    <property type="entry name" value="NAD(P)-binding Rossmann-like Domain"/>
    <property type="match status" value="1"/>
</dbReference>
<reference evidence="4 5" key="1">
    <citation type="submission" date="2020-10" db="EMBL/GenBank/DDBJ databases">
        <title>Degradation of 1,4-Dioxane by Xanthobacter sp. YN2, via a Novel Group-2 Soluble Di-Iron Monooxygenase.</title>
        <authorList>
            <person name="Ma F."/>
            <person name="Wang Y."/>
            <person name="Yang J."/>
            <person name="Guo H."/>
            <person name="Su D."/>
            <person name="Yu L."/>
        </authorList>
    </citation>
    <scope>NUCLEOTIDE SEQUENCE [LARGE SCALE GENOMIC DNA]</scope>
    <source>
        <strain evidence="4 5">YN2</strain>
    </source>
</reference>
<dbReference type="RefSeq" id="WP_203192152.1">
    <property type="nucleotide sequence ID" value="NZ_CP063362.1"/>
</dbReference>
<comment type="pathway">
    <text evidence="1">Bacterial outer membrane biogenesis; LPS O-antigen biosynthesis.</text>
</comment>
<dbReference type="InterPro" id="IPR036291">
    <property type="entry name" value="NAD(P)-bd_dom_sf"/>
</dbReference>
<evidence type="ECO:0000313" key="4">
    <source>
        <dbReference type="EMBL" id="QRG05284.1"/>
    </source>
</evidence>
<keyword evidence="5" id="KW-1185">Reference proteome</keyword>
<organism evidence="4 5">
    <name type="scientific">Xanthobacter dioxanivorans</name>
    <dbReference type="NCBI Taxonomy" id="2528964"/>
    <lineage>
        <taxon>Bacteria</taxon>
        <taxon>Pseudomonadati</taxon>
        <taxon>Pseudomonadota</taxon>
        <taxon>Alphaproteobacteria</taxon>
        <taxon>Hyphomicrobiales</taxon>
        <taxon>Xanthobacteraceae</taxon>
        <taxon>Xanthobacter</taxon>
    </lineage>
</organism>
<comment type="similarity">
    <text evidence="2">Belongs to the NAD(P)-dependent epimerase/dehydratase family.</text>
</comment>
<dbReference type="Pfam" id="PF01370">
    <property type="entry name" value="Epimerase"/>
    <property type="match status" value="1"/>
</dbReference>
<dbReference type="SUPFAM" id="SSF51735">
    <property type="entry name" value="NAD(P)-binding Rossmann-fold domains"/>
    <property type="match status" value="1"/>
</dbReference>
<dbReference type="KEGG" id="xdi:EZH22_19590"/>
<dbReference type="AlphaFoldDB" id="A0A974PLA4"/>
<sequence length="331" mass="35240">MTSLVVGGTGLIGRRLCERLSRLSVGIIATTRAAGERPAWPGVQWKVVDLASFDGWDELLRQVDTVYHLAWSTIPSSASHDPAQDVTDNVVGTVRMLEAARRAPGVRIVFASSGGSVYGPPDALPVSERHLTRPVSAYGISKLTVEHYIEKYRAVHGVDGIALRFSNCYGAGQNEKKGLGAVTLFARAGLRGEPVTLYGDGDVVRDYIHVDDVVAALVAAGGRRNVQGPINIGSGVGHSLKQVIVKLEAVLGRRLAVHQAAARAFDVKASVLDIERARERIGWGPTIDLDLGIEMLIGELRAELGLECASPFSSTAIIPGIFTGPKVTHGT</sequence>
<dbReference type="EMBL" id="CP063362">
    <property type="protein sequence ID" value="QRG05284.1"/>
    <property type="molecule type" value="Genomic_DNA"/>
</dbReference>
<dbReference type="InterPro" id="IPR001509">
    <property type="entry name" value="Epimerase_deHydtase"/>
</dbReference>
<protein>
    <submittedName>
        <fullName evidence="4">NAD-dependent epimerase/dehydratase family protein</fullName>
    </submittedName>
</protein>